<dbReference type="Gene3D" id="1.10.357.10">
    <property type="entry name" value="Tetracycline Repressor, domain 2"/>
    <property type="match status" value="1"/>
</dbReference>
<gene>
    <name evidence="6" type="ORF">HGA05_15890</name>
</gene>
<dbReference type="PANTHER" id="PTHR30055">
    <property type="entry name" value="HTH-TYPE TRANSCRIPTIONAL REGULATOR RUTR"/>
    <property type="match status" value="1"/>
</dbReference>
<dbReference type="PROSITE" id="PS50977">
    <property type="entry name" value="HTH_TETR_2"/>
    <property type="match status" value="1"/>
</dbReference>
<feature type="domain" description="HTH tetR-type" evidence="5">
    <location>
        <begin position="16"/>
        <end position="76"/>
    </location>
</feature>
<comment type="caution">
    <text evidence="6">The sequence shown here is derived from an EMBL/GenBank/DDBJ whole genome shotgun (WGS) entry which is preliminary data.</text>
</comment>
<dbReference type="PANTHER" id="PTHR30055:SF148">
    <property type="entry name" value="TETR-FAMILY TRANSCRIPTIONAL REGULATOR"/>
    <property type="match status" value="1"/>
</dbReference>
<evidence type="ECO:0000256" key="4">
    <source>
        <dbReference type="PROSITE-ProRule" id="PRU00335"/>
    </source>
</evidence>
<dbReference type="InterPro" id="IPR036271">
    <property type="entry name" value="Tet_transcr_reg_TetR-rel_C_sf"/>
</dbReference>
<dbReference type="Pfam" id="PF16859">
    <property type="entry name" value="TetR_C_11"/>
    <property type="match status" value="1"/>
</dbReference>
<dbReference type="GO" id="GO:0003700">
    <property type="term" value="F:DNA-binding transcription factor activity"/>
    <property type="evidence" value="ECO:0007669"/>
    <property type="project" value="TreeGrafter"/>
</dbReference>
<protein>
    <submittedName>
        <fullName evidence="6">TetR/AcrR family transcriptional regulator</fullName>
    </submittedName>
</protein>
<dbReference type="RefSeq" id="WP_035727347.1">
    <property type="nucleotide sequence ID" value="NZ_JAAXPC010000008.1"/>
</dbReference>
<dbReference type="SUPFAM" id="SSF46689">
    <property type="entry name" value="Homeodomain-like"/>
    <property type="match status" value="1"/>
</dbReference>
<organism evidence="6 7">
    <name type="scientific">Gordonia polyisoprenivorans</name>
    <dbReference type="NCBI Taxonomy" id="84595"/>
    <lineage>
        <taxon>Bacteria</taxon>
        <taxon>Bacillati</taxon>
        <taxon>Actinomycetota</taxon>
        <taxon>Actinomycetes</taxon>
        <taxon>Mycobacteriales</taxon>
        <taxon>Gordoniaceae</taxon>
        <taxon>Gordonia</taxon>
    </lineage>
</organism>
<evidence type="ECO:0000256" key="2">
    <source>
        <dbReference type="ARBA" id="ARBA00023125"/>
    </source>
</evidence>
<dbReference type="InterPro" id="IPR011075">
    <property type="entry name" value="TetR_C"/>
</dbReference>
<evidence type="ECO:0000313" key="7">
    <source>
        <dbReference type="Proteomes" id="UP000563898"/>
    </source>
</evidence>
<dbReference type="SUPFAM" id="SSF48498">
    <property type="entry name" value="Tetracyclin repressor-like, C-terminal domain"/>
    <property type="match status" value="1"/>
</dbReference>
<evidence type="ECO:0000256" key="3">
    <source>
        <dbReference type="ARBA" id="ARBA00023163"/>
    </source>
</evidence>
<keyword evidence="1" id="KW-0805">Transcription regulation</keyword>
<dbReference type="AlphaFoldDB" id="A0A846WN73"/>
<proteinExistence type="predicted"/>
<dbReference type="GO" id="GO:0000976">
    <property type="term" value="F:transcription cis-regulatory region binding"/>
    <property type="evidence" value="ECO:0007669"/>
    <property type="project" value="TreeGrafter"/>
</dbReference>
<dbReference type="Pfam" id="PF00440">
    <property type="entry name" value="TetR_N"/>
    <property type="match status" value="1"/>
</dbReference>
<name>A0A846WN73_9ACTN</name>
<accession>A0A846WN73</accession>
<keyword evidence="3" id="KW-0804">Transcription</keyword>
<dbReference type="EMBL" id="JAAXPC010000008">
    <property type="protein sequence ID" value="NKY03052.1"/>
    <property type="molecule type" value="Genomic_DNA"/>
</dbReference>
<evidence type="ECO:0000313" key="6">
    <source>
        <dbReference type="EMBL" id="NKY03052.1"/>
    </source>
</evidence>
<reference evidence="6 7" key="1">
    <citation type="submission" date="2020-04" db="EMBL/GenBank/DDBJ databases">
        <title>MicrobeNet Type strains.</title>
        <authorList>
            <person name="Nicholson A.C."/>
        </authorList>
    </citation>
    <scope>NUCLEOTIDE SEQUENCE [LARGE SCALE GENOMIC DNA]</scope>
    <source>
        <strain evidence="6 7">ATCC BAA-14</strain>
    </source>
</reference>
<sequence length="202" mass="22439">MTAERTETPRRRRRGPELEQALLQAAWDELVDVGFARLTMESVAARAKTGVGVLYRRWPNKDDMVLAALTDYAANTPAETPDTGSLREDIRQLLHTMNDARSGMLAVVSAAFAGLHDSSGYTPAAIREQMLHGAGNTRAADIFARAAERGEIDLDHVPQSVLDLPFDLMRHDLLMRLERVGDDRIDSIVDDIFWPLVTSERG</sequence>
<dbReference type="InterPro" id="IPR001647">
    <property type="entry name" value="HTH_TetR"/>
</dbReference>
<feature type="DNA-binding region" description="H-T-H motif" evidence="4">
    <location>
        <begin position="39"/>
        <end position="58"/>
    </location>
</feature>
<keyword evidence="2 4" id="KW-0238">DNA-binding</keyword>
<evidence type="ECO:0000259" key="5">
    <source>
        <dbReference type="PROSITE" id="PS50977"/>
    </source>
</evidence>
<dbReference type="Proteomes" id="UP000563898">
    <property type="component" value="Unassembled WGS sequence"/>
</dbReference>
<dbReference type="InterPro" id="IPR009057">
    <property type="entry name" value="Homeodomain-like_sf"/>
</dbReference>
<evidence type="ECO:0000256" key="1">
    <source>
        <dbReference type="ARBA" id="ARBA00023015"/>
    </source>
</evidence>
<dbReference type="Gene3D" id="1.10.10.60">
    <property type="entry name" value="Homeodomain-like"/>
    <property type="match status" value="1"/>
</dbReference>
<dbReference type="InterPro" id="IPR050109">
    <property type="entry name" value="HTH-type_TetR-like_transc_reg"/>
</dbReference>